<dbReference type="Gramene" id="Os01t0958800-01">
    <property type="protein sequence ID" value="Os01t0958800-01"/>
    <property type="gene ID" value="Os01g0958800"/>
</dbReference>
<evidence type="ECO:0000256" key="1">
    <source>
        <dbReference type="SAM" id="MobiDB-lite"/>
    </source>
</evidence>
<sequence length="91" mass="10072">AAASPLLPGNRGGGDERDAAIPPNCSSRFRSIWTGSYYRCAVDFCRAQHLRLFRSACGASSGAVYMEKARLRAFQREQATAKTSLRRIFSR</sequence>
<dbReference type="ExpressionAtlas" id="A0A0N7KEG0">
    <property type="expression patterns" value="baseline and differential"/>
</dbReference>
<accession>A0A0N7KEG0</accession>
<feature type="region of interest" description="Disordered" evidence="1">
    <location>
        <begin position="1"/>
        <end position="20"/>
    </location>
</feature>
<dbReference type="EMBL" id="AP014957">
    <property type="protein sequence ID" value="BAS76313.1"/>
    <property type="molecule type" value="Genomic_DNA"/>
</dbReference>
<feature type="non-terminal residue" evidence="2">
    <location>
        <position position="91"/>
    </location>
</feature>
<gene>
    <name evidence="2" type="ordered locus">Os01g0958800</name>
    <name evidence="2" type="ORF">OSNPB_010958800</name>
</gene>
<dbReference type="AlphaFoldDB" id="A0A0N7KEG0"/>
<name>A0A0N7KEG0_ORYSJ</name>
<protein>
    <submittedName>
        <fullName evidence="2">Os01g0958800 protein</fullName>
    </submittedName>
</protein>
<evidence type="ECO:0000313" key="3">
    <source>
        <dbReference type="Proteomes" id="UP000059680"/>
    </source>
</evidence>
<reference evidence="2 3" key="3">
    <citation type="journal article" date="2013" name="Rice">
        <title>Improvement of the Oryza sativa Nipponbare reference genome using next generation sequence and optical map data.</title>
        <authorList>
            <person name="Kawahara Y."/>
            <person name="de la Bastide M."/>
            <person name="Hamilton J.P."/>
            <person name="Kanamori H."/>
            <person name="McCombie W.R."/>
            <person name="Ouyang S."/>
            <person name="Schwartz D.C."/>
            <person name="Tanaka T."/>
            <person name="Wu J."/>
            <person name="Zhou S."/>
            <person name="Childs K.L."/>
            <person name="Davidson R.M."/>
            <person name="Lin H."/>
            <person name="Quesada-Ocampo L."/>
            <person name="Vaillancourt B."/>
            <person name="Sakai H."/>
            <person name="Lee S.S."/>
            <person name="Kim J."/>
            <person name="Numa H."/>
            <person name="Itoh T."/>
            <person name="Buell C.R."/>
            <person name="Matsumoto T."/>
        </authorList>
    </citation>
    <scope>NUCLEOTIDE SEQUENCE [LARGE SCALE GENOMIC DNA]</scope>
    <source>
        <strain evidence="3">cv. Nipponbare</strain>
    </source>
</reference>
<evidence type="ECO:0000313" key="2">
    <source>
        <dbReference type="EMBL" id="BAS76313.1"/>
    </source>
</evidence>
<proteinExistence type="predicted"/>
<dbReference type="Proteomes" id="UP000059680">
    <property type="component" value="Chromosome 1"/>
</dbReference>
<reference evidence="2 3" key="2">
    <citation type="journal article" date="2013" name="Plant Cell Physiol.">
        <title>Rice Annotation Project Database (RAP-DB): an integrative and interactive database for rice genomics.</title>
        <authorList>
            <person name="Sakai H."/>
            <person name="Lee S.S."/>
            <person name="Tanaka T."/>
            <person name="Numa H."/>
            <person name="Kim J."/>
            <person name="Kawahara Y."/>
            <person name="Wakimoto H."/>
            <person name="Yang C.C."/>
            <person name="Iwamoto M."/>
            <person name="Abe T."/>
            <person name="Yamada Y."/>
            <person name="Muto A."/>
            <person name="Inokuchi H."/>
            <person name="Ikemura T."/>
            <person name="Matsumoto T."/>
            <person name="Sasaki T."/>
            <person name="Itoh T."/>
        </authorList>
    </citation>
    <scope>NUCLEOTIDE SEQUENCE [LARGE SCALE GENOMIC DNA]</scope>
    <source>
        <strain evidence="3">cv. Nipponbare</strain>
    </source>
</reference>
<reference evidence="3" key="1">
    <citation type="journal article" date="2005" name="Nature">
        <title>The map-based sequence of the rice genome.</title>
        <authorList>
            <consortium name="International rice genome sequencing project (IRGSP)"/>
            <person name="Matsumoto T."/>
            <person name="Wu J."/>
            <person name="Kanamori H."/>
            <person name="Katayose Y."/>
            <person name="Fujisawa M."/>
            <person name="Namiki N."/>
            <person name="Mizuno H."/>
            <person name="Yamamoto K."/>
            <person name="Antonio B.A."/>
            <person name="Baba T."/>
            <person name="Sakata K."/>
            <person name="Nagamura Y."/>
            <person name="Aoki H."/>
            <person name="Arikawa K."/>
            <person name="Arita K."/>
            <person name="Bito T."/>
            <person name="Chiden Y."/>
            <person name="Fujitsuka N."/>
            <person name="Fukunaka R."/>
            <person name="Hamada M."/>
            <person name="Harada C."/>
            <person name="Hayashi A."/>
            <person name="Hijishita S."/>
            <person name="Honda M."/>
            <person name="Hosokawa S."/>
            <person name="Ichikawa Y."/>
            <person name="Idonuma A."/>
            <person name="Iijima M."/>
            <person name="Ikeda M."/>
            <person name="Ikeno M."/>
            <person name="Ito K."/>
            <person name="Ito S."/>
            <person name="Ito T."/>
            <person name="Ito Y."/>
            <person name="Ito Y."/>
            <person name="Iwabuchi A."/>
            <person name="Kamiya K."/>
            <person name="Karasawa W."/>
            <person name="Kurita K."/>
            <person name="Katagiri S."/>
            <person name="Kikuta A."/>
            <person name="Kobayashi H."/>
            <person name="Kobayashi N."/>
            <person name="Machita K."/>
            <person name="Maehara T."/>
            <person name="Masukawa M."/>
            <person name="Mizubayashi T."/>
            <person name="Mukai Y."/>
            <person name="Nagasaki H."/>
            <person name="Nagata Y."/>
            <person name="Naito S."/>
            <person name="Nakashima M."/>
            <person name="Nakama Y."/>
            <person name="Nakamichi Y."/>
            <person name="Nakamura M."/>
            <person name="Meguro A."/>
            <person name="Negishi M."/>
            <person name="Ohta I."/>
            <person name="Ohta T."/>
            <person name="Okamoto M."/>
            <person name="Ono N."/>
            <person name="Saji S."/>
            <person name="Sakaguchi M."/>
            <person name="Sakai K."/>
            <person name="Shibata M."/>
            <person name="Shimokawa T."/>
            <person name="Song J."/>
            <person name="Takazaki Y."/>
            <person name="Terasawa K."/>
            <person name="Tsugane M."/>
            <person name="Tsuji K."/>
            <person name="Ueda S."/>
            <person name="Waki K."/>
            <person name="Yamagata H."/>
            <person name="Yamamoto M."/>
            <person name="Yamamoto S."/>
            <person name="Yamane H."/>
            <person name="Yoshiki S."/>
            <person name="Yoshihara R."/>
            <person name="Yukawa K."/>
            <person name="Zhong H."/>
            <person name="Yano M."/>
            <person name="Yuan Q."/>
            <person name="Ouyang S."/>
            <person name="Liu J."/>
            <person name="Jones K.M."/>
            <person name="Gansberger K."/>
            <person name="Moffat K."/>
            <person name="Hill J."/>
            <person name="Bera J."/>
            <person name="Fadrosh D."/>
            <person name="Jin S."/>
            <person name="Johri S."/>
            <person name="Kim M."/>
            <person name="Overton L."/>
            <person name="Reardon M."/>
            <person name="Tsitrin T."/>
            <person name="Vuong H."/>
            <person name="Weaver B."/>
            <person name="Ciecko A."/>
            <person name="Tallon L."/>
            <person name="Jackson J."/>
            <person name="Pai G."/>
            <person name="Aken S.V."/>
            <person name="Utterback T."/>
            <person name="Reidmuller S."/>
            <person name="Feldblyum T."/>
            <person name="Hsiao J."/>
            <person name="Zismann V."/>
            <person name="Iobst S."/>
            <person name="de Vazeille A.R."/>
            <person name="Buell C.R."/>
            <person name="Ying K."/>
            <person name="Li Y."/>
            <person name="Lu T."/>
            <person name="Huang Y."/>
            <person name="Zhao Q."/>
            <person name="Feng Q."/>
            <person name="Zhang L."/>
            <person name="Zhu J."/>
            <person name="Weng Q."/>
            <person name="Mu J."/>
            <person name="Lu Y."/>
            <person name="Fan D."/>
            <person name="Liu Y."/>
            <person name="Guan J."/>
            <person name="Zhang Y."/>
            <person name="Yu S."/>
            <person name="Liu X."/>
            <person name="Zhang Y."/>
            <person name="Hong G."/>
            <person name="Han B."/>
            <person name="Choisne N."/>
            <person name="Demange N."/>
            <person name="Orjeda G."/>
            <person name="Samain S."/>
            <person name="Cattolico L."/>
            <person name="Pelletier E."/>
            <person name="Couloux A."/>
            <person name="Segurens B."/>
            <person name="Wincker P."/>
            <person name="D'Hont A."/>
            <person name="Scarpelli C."/>
            <person name="Weissenbach J."/>
            <person name="Salanoubat M."/>
            <person name="Quetier F."/>
            <person name="Yu Y."/>
            <person name="Kim H.R."/>
            <person name="Rambo T."/>
            <person name="Currie J."/>
            <person name="Collura K."/>
            <person name="Luo M."/>
            <person name="Yang T."/>
            <person name="Ammiraju J.S.S."/>
            <person name="Engler F."/>
            <person name="Soderlund C."/>
            <person name="Wing R.A."/>
            <person name="Palmer L.E."/>
            <person name="de la Bastide M."/>
            <person name="Spiegel L."/>
            <person name="Nascimento L."/>
            <person name="Zutavern T."/>
            <person name="O'Shaughnessy A."/>
            <person name="Dike S."/>
            <person name="Dedhia N."/>
            <person name="Preston R."/>
            <person name="Balija V."/>
            <person name="McCombie W.R."/>
            <person name="Chow T."/>
            <person name="Chen H."/>
            <person name="Chung M."/>
            <person name="Chen C."/>
            <person name="Shaw J."/>
            <person name="Wu H."/>
            <person name="Hsiao K."/>
            <person name="Chao Y."/>
            <person name="Chu M."/>
            <person name="Cheng C."/>
            <person name="Hour A."/>
            <person name="Lee P."/>
            <person name="Lin S."/>
            <person name="Lin Y."/>
            <person name="Liou J."/>
            <person name="Liu S."/>
            <person name="Hsing Y."/>
            <person name="Raghuvanshi S."/>
            <person name="Mohanty A."/>
            <person name="Bharti A.K."/>
            <person name="Gaur A."/>
            <person name="Gupta V."/>
            <person name="Kumar D."/>
            <person name="Ravi V."/>
            <person name="Vij S."/>
            <person name="Kapur A."/>
            <person name="Khurana P."/>
            <person name="Khurana P."/>
            <person name="Khurana J.P."/>
            <person name="Tyagi A.K."/>
            <person name="Gaikwad K."/>
            <person name="Singh A."/>
            <person name="Dalal V."/>
            <person name="Srivastava S."/>
            <person name="Dixit A."/>
            <person name="Pal A.K."/>
            <person name="Ghazi I.A."/>
            <person name="Yadav M."/>
            <person name="Pandit A."/>
            <person name="Bhargava A."/>
            <person name="Sureshbabu K."/>
            <person name="Batra K."/>
            <person name="Sharma T.R."/>
            <person name="Mohapatra T."/>
            <person name="Singh N.K."/>
            <person name="Messing J."/>
            <person name="Nelson A.B."/>
            <person name="Fuks G."/>
            <person name="Kavchok S."/>
            <person name="Keizer G."/>
            <person name="Linton E."/>
            <person name="Llaca V."/>
            <person name="Song R."/>
            <person name="Tanyolac B."/>
            <person name="Young S."/>
            <person name="Ho-Il K."/>
            <person name="Hahn J.H."/>
            <person name="Sangsakoo G."/>
            <person name="Vanavichit A."/>
            <person name="de Mattos Luiz.A.T."/>
            <person name="Zimmer P.D."/>
            <person name="Malone G."/>
            <person name="Dellagostin O."/>
            <person name="de Oliveira A.C."/>
            <person name="Bevan M."/>
            <person name="Bancroft I."/>
            <person name="Minx P."/>
            <person name="Cordum H."/>
            <person name="Wilson R."/>
            <person name="Cheng Z."/>
            <person name="Jin W."/>
            <person name="Jiang J."/>
            <person name="Leong S.A."/>
            <person name="Iwama H."/>
            <person name="Gojobori T."/>
            <person name="Itoh T."/>
            <person name="Niimura Y."/>
            <person name="Fujii Y."/>
            <person name="Habara T."/>
            <person name="Sakai H."/>
            <person name="Sato Y."/>
            <person name="Wilson G."/>
            <person name="Kumar K."/>
            <person name="McCouch S."/>
            <person name="Juretic N."/>
            <person name="Hoen D."/>
            <person name="Wright S."/>
            <person name="Bruskiewich R."/>
            <person name="Bureau T."/>
            <person name="Miyao A."/>
            <person name="Hirochika H."/>
            <person name="Nishikawa T."/>
            <person name="Kadowaki K."/>
            <person name="Sugiura M."/>
            <person name="Burr B."/>
            <person name="Sasaki T."/>
        </authorList>
    </citation>
    <scope>NUCLEOTIDE SEQUENCE [LARGE SCALE GENOMIC DNA]</scope>
    <source>
        <strain evidence="3">cv. Nipponbare</strain>
    </source>
</reference>
<keyword evidence="3" id="KW-1185">Reference proteome</keyword>
<organism evidence="2 3">
    <name type="scientific">Oryza sativa subsp. japonica</name>
    <name type="common">Rice</name>
    <dbReference type="NCBI Taxonomy" id="39947"/>
    <lineage>
        <taxon>Eukaryota</taxon>
        <taxon>Viridiplantae</taxon>
        <taxon>Streptophyta</taxon>
        <taxon>Embryophyta</taxon>
        <taxon>Tracheophyta</taxon>
        <taxon>Spermatophyta</taxon>
        <taxon>Magnoliopsida</taxon>
        <taxon>Liliopsida</taxon>
        <taxon>Poales</taxon>
        <taxon>Poaceae</taxon>
        <taxon>BOP clade</taxon>
        <taxon>Oryzoideae</taxon>
        <taxon>Oryzeae</taxon>
        <taxon>Oryzinae</taxon>
        <taxon>Oryza</taxon>
        <taxon>Oryza sativa</taxon>
    </lineage>
</organism>